<feature type="coiled-coil region" evidence="6">
    <location>
        <begin position="267"/>
        <end position="294"/>
    </location>
</feature>
<evidence type="ECO:0000256" key="4">
    <source>
        <dbReference type="HAMAP-Rule" id="MF_00094"/>
    </source>
</evidence>
<feature type="domain" description="Prokaryotic-type class I peptide chain release factors" evidence="7">
    <location>
        <begin position="238"/>
        <end position="254"/>
    </location>
</feature>
<comment type="PTM">
    <text evidence="4">Methylated by PrmC. Methylation increases the termination efficiency of RF2.</text>
</comment>
<comment type="function">
    <text evidence="4">Peptide chain release factor 2 directs the termination of translation in response to the peptide chain termination codons UGA and UAA.</text>
</comment>
<dbReference type="SUPFAM" id="SSF75620">
    <property type="entry name" value="Release factor"/>
    <property type="match status" value="1"/>
</dbReference>
<dbReference type="Pfam" id="PF00472">
    <property type="entry name" value="RF-1"/>
    <property type="match status" value="1"/>
</dbReference>
<dbReference type="Proteomes" id="UP000310639">
    <property type="component" value="Chromosome"/>
</dbReference>
<keyword evidence="4" id="KW-0963">Cytoplasm</keyword>
<keyword evidence="6" id="KW-0175">Coiled coil</keyword>
<accession>A0A4P9A2N9</accession>
<dbReference type="PROSITE" id="PS00745">
    <property type="entry name" value="RF_PROK_I"/>
    <property type="match status" value="1"/>
</dbReference>
<dbReference type="Gene3D" id="3.30.70.1660">
    <property type="match status" value="1"/>
</dbReference>
<dbReference type="GO" id="GO:0005737">
    <property type="term" value="C:cytoplasm"/>
    <property type="evidence" value="ECO:0007669"/>
    <property type="project" value="UniProtKB-SubCell"/>
</dbReference>
<proteinExistence type="inferred from homology"/>
<dbReference type="OrthoDB" id="9806673at2"/>
<keyword evidence="9" id="KW-1185">Reference proteome</keyword>
<evidence type="ECO:0000256" key="5">
    <source>
        <dbReference type="NCBIfam" id="TIGR00020"/>
    </source>
</evidence>
<comment type="subcellular location">
    <subcellularLocation>
        <location evidence="4">Cytoplasm</location>
    </subcellularLocation>
</comment>
<organism evidence="8 9">
    <name type="scientific">Candidatus Nanosynbacter featherlites</name>
    <dbReference type="NCBI Taxonomy" id="2572088"/>
    <lineage>
        <taxon>Bacteria</taxon>
        <taxon>Candidatus Saccharimonadota</taxon>
        <taxon>Candidatus Saccharimonadia</taxon>
        <taxon>Candidatus Nanosynbacterales</taxon>
        <taxon>Candidatus Nanosynbacteraceae</taxon>
        <taxon>Candidatus Nanosynbacter</taxon>
    </lineage>
</organism>
<dbReference type="EMBL" id="CP040004">
    <property type="protein sequence ID" value="QCT42057.1"/>
    <property type="molecule type" value="Genomic_DNA"/>
</dbReference>
<evidence type="ECO:0000256" key="1">
    <source>
        <dbReference type="ARBA" id="ARBA00010835"/>
    </source>
</evidence>
<reference evidence="8 9" key="1">
    <citation type="submission" date="2019-04" db="EMBL/GenBank/DDBJ databases">
        <title>Saccharibacteria TM7 genomes.</title>
        <authorList>
            <person name="Bor B."/>
            <person name="He X."/>
            <person name="Chen T."/>
            <person name="Dewhirst F.E."/>
        </authorList>
    </citation>
    <scope>NUCLEOTIDE SEQUENCE [LARGE SCALE GENOMIC DNA]</scope>
    <source>
        <strain evidence="8 9">BB001</strain>
    </source>
</reference>
<evidence type="ECO:0000256" key="6">
    <source>
        <dbReference type="SAM" id="Coils"/>
    </source>
</evidence>
<evidence type="ECO:0000313" key="8">
    <source>
        <dbReference type="EMBL" id="QCT42057.1"/>
    </source>
</evidence>
<dbReference type="AlphaFoldDB" id="A0A4P9A2N9"/>
<dbReference type="InterPro" id="IPR000352">
    <property type="entry name" value="Pep_chain_release_fac_I"/>
</dbReference>
<dbReference type="HAMAP" id="MF_00094">
    <property type="entry name" value="Rel_fac_2"/>
    <property type="match status" value="1"/>
</dbReference>
<dbReference type="PANTHER" id="PTHR43116:SF3">
    <property type="entry name" value="CLASS I PEPTIDE CHAIN RELEASE FACTOR"/>
    <property type="match status" value="1"/>
</dbReference>
<feature type="modified residue" description="N5-methylglutamine" evidence="4">
    <location>
        <position position="245"/>
    </location>
</feature>
<dbReference type="KEGG" id="nft:FBF37_01035"/>
<dbReference type="InterPro" id="IPR045853">
    <property type="entry name" value="Pep_chain_release_fac_I_sf"/>
</dbReference>
<comment type="similarity">
    <text evidence="1 4">Belongs to the prokaryotic/mitochondrial release factor family.</text>
</comment>
<evidence type="ECO:0000256" key="3">
    <source>
        <dbReference type="ARBA" id="ARBA00022917"/>
    </source>
</evidence>
<evidence type="ECO:0000256" key="2">
    <source>
        <dbReference type="ARBA" id="ARBA00022481"/>
    </source>
</evidence>
<dbReference type="NCBIfam" id="TIGR00020">
    <property type="entry name" value="prfB"/>
    <property type="match status" value="1"/>
</dbReference>
<evidence type="ECO:0000259" key="7">
    <source>
        <dbReference type="PROSITE" id="PS00745"/>
    </source>
</evidence>
<evidence type="ECO:0000313" key="9">
    <source>
        <dbReference type="Proteomes" id="UP000310639"/>
    </source>
</evidence>
<dbReference type="Gene3D" id="3.30.160.20">
    <property type="match status" value="1"/>
</dbReference>
<keyword evidence="3 4" id="KW-0648">Protein biosynthesis</keyword>
<keyword evidence="2 4" id="KW-0488">Methylation</keyword>
<dbReference type="GO" id="GO:0016149">
    <property type="term" value="F:translation release factor activity, codon specific"/>
    <property type="evidence" value="ECO:0007669"/>
    <property type="project" value="UniProtKB-UniRule"/>
</dbReference>
<dbReference type="Pfam" id="PF03462">
    <property type="entry name" value="PCRF"/>
    <property type="match status" value="1"/>
</dbReference>
<protein>
    <recommendedName>
        <fullName evidence="4 5">Peptide chain release factor 2</fullName>
        <shortName evidence="4">RF-2</shortName>
    </recommendedName>
</protein>
<name>A0A4P9A2N9_9BACT</name>
<dbReference type="FunFam" id="3.30.160.20:FF:000004">
    <property type="entry name" value="Peptide chain release factor 1"/>
    <property type="match status" value="1"/>
</dbReference>
<dbReference type="InterPro" id="IPR005139">
    <property type="entry name" value="PCRF"/>
</dbReference>
<dbReference type="RefSeq" id="WP_138078638.1">
    <property type="nucleotide sequence ID" value="NZ_CP040004.1"/>
</dbReference>
<dbReference type="PANTHER" id="PTHR43116">
    <property type="entry name" value="PEPTIDE CHAIN RELEASE FACTOR 2"/>
    <property type="match status" value="1"/>
</dbReference>
<gene>
    <name evidence="4" type="primary">prfB</name>
    <name evidence="8" type="ORF">FBF37_01035</name>
</gene>
<sequence length="362" mass="40416">MQPLKKRVQSLRSDVMQAKQALQFDALAEELAVLEEQLNQPEIWNNPDHAQSVAKKAAALRQTVQPWQVLGVQLDDLLELMELGDDDLLDEFTKQIDALETEFSARKTDLLFSGKYDGREAVVRISAGVGGLDAQDFVQMLERMYLRWAERSGMKTDVLERSANDDGGLKTVVLEISGPFAYGKLRSENGVHRLVRLSPFNADNLRQTSFALVEVLPKIDTPDEVDIDPSDLKIDVYRSGGKGGQGVNTTDSAVRVTHVPTGIVVAIQNERSQIQNKETALKILRSKLLAMQLEQHADSLSDLRAGESANWGSQIRNYVLHPYTLVKDTRTKHEDRDTQGVLDGRIDDFMTAFLSQNASKDE</sequence>
<dbReference type="InterPro" id="IPR004374">
    <property type="entry name" value="PrfB"/>
</dbReference>
<dbReference type="Gene3D" id="1.20.58.410">
    <property type="entry name" value="Release factor"/>
    <property type="match status" value="1"/>
</dbReference>
<dbReference type="SMART" id="SM00937">
    <property type="entry name" value="PCRF"/>
    <property type="match status" value="1"/>
</dbReference>